<keyword evidence="1" id="KW-0472">Membrane</keyword>
<dbReference type="Proteomes" id="UP000306236">
    <property type="component" value="Unassembled WGS sequence"/>
</dbReference>
<reference evidence="2 3" key="1">
    <citation type="submission" date="2019-04" db="EMBL/GenBank/DDBJ databases">
        <title>Lampropedia sp YIM MLB12 draf genome.</title>
        <authorList>
            <person name="Wang Y.-X."/>
        </authorList>
    </citation>
    <scope>NUCLEOTIDE SEQUENCE [LARGE SCALE GENOMIC DNA]</scope>
    <source>
        <strain evidence="2 3">YIM MLB12</strain>
    </source>
</reference>
<evidence type="ECO:0000313" key="3">
    <source>
        <dbReference type="Proteomes" id="UP000306236"/>
    </source>
</evidence>
<accession>A0A4S5BHS9</accession>
<dbReference type="Pfam" id="PF10947">
    <property type="entry name" value="DUF2628"/>
    <property type="match status" value="1"/>
</dbReference>
<evidence type="ECO:0000313" key="2">
    <source>
        <dbReference type="EMBL" id="THJ30101.1"/>
    </source>
</evidence>
<keyword evidence="1" id="KW-0812">Transmembrane</keyword>
<sequence>MVKIVDYREIIESQLNSPNSENQLLGLFVGENNRSYYLRVFDEIEQFGGYSFNLWAALLTSFWLLYRKMYLYFVGYVLVNYVIGFIYKSFVGLIFPGTCSGAYCGYSMSGFFYTVIASLVCGMFANALYLRRAKAVIADSVDKENPYAYIKSKGGTSYRGILWIFVFSVVIGFFVAVI</sequence>
<keyword evidence="3" id="KW-1185">Reference proteome</keyword>
<keyword evidence="1" id="KW-1133">Transmembrane helix</keyword>
<feature type="transmembrane region" description="Helical" evidence="1">
    <location>
        <begin position="160"/>
        <end position="177"/>
    </location>
</feature>
<comment type="caution">
    <text evidence="2">The sequence shown here is derived from an EMBL/GenBank/DDBJ whole genome shotgun (WGS) entry which is preliminary data.</text>
</comment>
<feature type="transmembrane region" description="Helical" evidence="1">
    <location>
        <begin position="73"/>
        <end position="95"/>
    </location>
</feature>
<proteinExistence type="predicted"/>
<dbReference type="AlphaFoldDB" id="A0A4S5BHS9"/>
<dbReference type="InterPro" id="IPR024399">
    <property type="entry name" value="DUF2628"/>
</dbReference>
<gene>
    <name evidence="2" type="ORF">E8K88_17805</name>
</gene>
<name>A0A4S5BHS9_9BURK</name>
<organism evidence="2 3">
    <name type="scientific">Lampropedia aestuarii</name>
    <dbReference type="NCBI Taxonomy" id="2562762"/>
    <lineage>
        <taxon>Bacteria</taxon>
        <taxon>Pseudomonadati</taxon>
        <taxon>Pseudomonadota</taxon>
        <taxon>Betaproteobacteria</taxon>
        <taxon>Burkholderiales</taxon>
        <taxon>Comamonadaceae</taxon>
        <taxon>Lampropedia</taxon>
    </lineage>
</organism>
<evidence type="ECO:0000256" key="1">
    <source>
        <dbReference type="SAM" id="Phobius"/>
    </source>
</evidence>
<dbReference type="OrthoDB" id="6691119at2"/>
<protein>
    <submittedName>
        <fullName evidence="2">DUF2628 domain-containing protein</fullName>
    </submittedName>
</protein>
<feature type="transmembrane region" description="Helical" evidence="1">
    <location>
        <begin position="110"/>
        <end position="130"/>
    </location>
</feature>
<dbReference type="EMBL" id="SSWX01000051">
    <property type="protein sequence ID" value="THJ30101.1"/>
    <property type="molecule type" value="Genomic_DNA"/>
</dbReference>
<feature type="transmembrane region" description="Helical" evidence="1">
    <location>
        <begin position="47"/>
        <end position="66"/>
    </location>
</feature>